<dbReference type="CDD" id="cd02245">
    <property type="entry name" value="cupin_7S_vicilin-like_C"/>
    <property type="match status" value="1"/>
</dbReference>
<feature type="domain" description="Cupin type-1" evidence="3">
    <location>
        <begin position="324"/>
        <end position="473"/>
    </location>
</feature>
<dbReference type="STRING" id="157652.A0A371IFR0"/>
<protein>
    <submittedName>
        <fullName evidence="4">Vicilin-like seed storage protein</fullName>
    </submittedName>
</protein>
<evidence type="ECO:0000259" key="3">
    <source>
        <dbReference type="SMART" id="SM00835"/>
    </source>
</evidence>
<gene>
    <name evidence="4" type="ORF">CR513_01193</name>
</gene>
<feature type="region of interest" description="Disordered" evidence="1">
    <location>
        <begin position="262"/>
        <end position="294"/>
    </location>
</feature>
<dbReference type="InterPro" id="IPR050253">
    <property type="entry name" value="Seed_Storage-Functional"/>
</dbReference>
<evidence type="ECO:0000256" key="2">
    <source>
        <dbReference type="SAM" id="Phobius"/>
    </source>
</evidence>
<dbReference type="PANTHER" id="PTHR31189:SF2">
    <property type="entry name" value="RMLC-LIKE CUPINS SUPERFAMILY PROTEIN"/>
    <property type="match status" value="1"/>
</dbReference>
<dbReference type="EMBL" id="QJKJ01000190">
    <property type="protein sequence ID" value="RDY13823.1"/>
    <property type="molecule type" value="Genomic_DNA"/>
</dbReference>
<dbReference type="CDD" id="cd02244">
    <property type="entry name" value="cupin_7S_vicilin-like_N"/>
    <property type="match status" value="1"/>
</dbReference>
<dbReference type="Proteomes" id="UP000257109">
    <property type="component" value="Unassembled WGS sequence"/>
</dbReference>
<name>A0A371IFR0_MUCPR</name>
<feature type="non-terminal residue" evidence="4">
    <location>
        <position position="1"/>
    </location>
</feature>
<feature type="transmembrane region" description="Helical" evidence="2">
    <location>
        <begin position="45"/>
        <end position="70"/>
    </location>
</feature>
<feature type="non-terminal residue" evidence="4">
    <location>
        <position position="504"/>
    </location>
</feature>
<proteinExistence type="predicted"/>
<dbReference type="InterPro" id="IPR011051">
    <property type="entry name" value="RmlC_Cupin_sf"/>
</dbReference>
<organism evidence="4 5">
    <name type="scientific">Mucuna pruriens</name>
    <name type="common">Velvet bean</name>
    <name type="synonym">Dolichos pruriens</name>
    <dbReference type="NCBI Taxonomy" id="157652"/>
    <lineage>
        <taxon>Eukaryota</taxon>
        <taxon>Viridiplantae</taxon>
        <taxon>Streptophyta</taxon>
        <taxon>Embryophyta</taxon>
        <taxon>Tracheophyta</taxon>
        <taxon>Spermatophyta</taxon>
        <taxon>Magnoliopsida</taxon>
        <taxon>eudicotyledons</taxon>
        <taxon>Gunneridae</taxon>
        <taxon>Pentapetalae</taxon>
        <taxon>rosids</taxon>
        <taxon>fabids</taxon>
        <taxon>Fabales</taxon>
        <taxon>Fabaceae</taxon>
        <taxon>Papilionoideae</taxon>
        <taxon>50 kb inversion clade</taxon>
        <taxon>NPAAA clade</taxon>
        <taxon>indigoferoid/millettioid clade</taxon>
        <taxon>Phaseoleae</taxon>
        <taxon>Mucuna</taxon>
    </lineage>
</organism>
<dbReference type="AlphaFoldDB" id="A0A371IFR0"/>
<comment type="caution">
    <text evidence="4">The sequence shown here is derived from an EMBL/GenBank/DDBJ whole genome shotgun (WGS) entry which is preliminary data.</text>
</comment>
<evidence type="ECO:0000256" key="1">
    <source>
        <dbReference type="SAM" id="MobiDB-lite"/>
    </source>
</evidence>
<feature type="domain" description="Cupin type-1" evidence="3">
    <location>
        <begin position="67"/>
        <end position="224"/>
    </location>
</feature>
<keyword evidence="2" id="KW-1133">Transmembrane helix</keyword>
<evidence type="ECO:0000313" key="5">
    <source>
        <dbReference type="Proteomes" id="UP000257109"/>
    </source>
</evidence>
<dbReference type="OrthoDB" id="2019862at2759"/>
<dbReference type="Pfam" id="PF00190">
    <property type="entry name" value="Cupin_1"/>
    <property type="match status" value="2"/>
</dbReference>
<dbReference type="InterPro" id="IPR006045">
    <property type="entry name" value="Cupin_1"/>
</dbReference>
<feature type="compositionally biased region" description="Acidic residues" evidence="1">
    <location>
        <begin position="269"/>
        <end position="290"/>
    </location>
</feature>
<sequence length="504" mass="56313">NTPRLTCTKRVSLCSLDTPFINHTFFHPHQLYVASNTVMGNKTTLFLLLLLLLFVLSHGVDTTMASNNLFLKRNSKSVVKTDAGEMRVVKSHSGRILDRSMHIGFIDMEPKSLFVPQYLDSNLIIFIRRGETKLGFIYNDELAERLLKIGDLYMIPAGSTFYLVNIGEAQRLQIICAIDPSTNLGLDTFQSFYIGGGPNSRSLLSGFDSIILKTAFNESRTEVEKIFSKELDGPFVYVGDSHAPSLWTKFLQLKKEDKVQHLKKMVQDQDQDQDQDQEEEEEEKEEEEEEKQTSRLWGKLLETVFGKVNGKIENKDTAGSPDSYNLYDKKPDFQNAYGWSKALHGGEYPPLRKPNIGVFHVNLTAGSMLVPHVNPRATEYGIVLRGYGKLQIVFPNGSNAINTKIKQGDVFVVPRYFPFCQIASRDGPLEFFGFSTSARNNKPQFLAGAVSLLKTMLGPELAAAFGVSEDTMRRTVDAQPESVIVPSTWAAPPEDGIIEGAHAA</sequence>
<keyword evidence="2" id="KW-0812">Transmembrane</keyword>
<dbReference type="SMART" id="SM00835">
    <property type="entry name" value="Cupin_1"/>
    <property type="match status" value="2"/>
</dbReference>
<evidence type="ECO:0000313" key="4">
    <source>
        <dbReference type="EMBL" id="RDY13823.1"/>
    </source>
</evidence>
<dbReference type="SUPFAM" id="SSF51182">
    <property type="entry name" value="RmlC-like cupins"/>
    <property type="match status" value="1"/>
</dbReference>
<accession>A0A371IFR0</accession>
<keyword evidence="5" id="KW-1185">Reference proteome</keyword>
<keyword evidence="2" id="KW-0472">Membrane</keyword>
<dbReference type="InterPro" id="IPR014710">
    <property type="entry name" value="RmlC-like_jellyroll"/>
</dbReference>
<reference evidence="4" key="1">
    <citation type="submission" date="2018-05" db="EMBL/GenBank/DDBJ databases">
        <title>Draft genome of Mucuna pruriens seed.</title>
        <authorList>
            <person name="Nnadi N.E."/>
            <person name="Vos R."/>
            <person name="Hasami M.H."/>
            <person name="Devisetty U.K."/>
            <person name="Aguiy J.C."/>
        </authorList>
    </citation>
    <scope>NUCLEOTIDE SEQUENCE [LARGE SCALE GENOMIC DNA]</scope>
    <source>
        <strain evidence="4">JCA_2017</strain>
    </source>
</reference>
<dbReference type="Gene3D" id="2.60.120.10">
    <property type="entry name" value="Jelly Rolls"/>
    <property type="match status" value="2"/>
</dbReference>
<dbReference type="PANTHER" id="PTHR31189">
    <property type="entry name" value="OS03G0336100 PROTEIN-RELATED"/>
    <property type="match status" value="1"/>
</dbReference>